<gene>
    <name evidence="6" type="ORF">BASA50_011142</name>
</gene>
<evidence type="ECO:0000256" key="3">
    <source>
        <dbReference type="ARBA" id="ARBA00022839"/>
    </source>
</evidence>
<dbReference type="EMBL" id="JAFCIX010000553">
    <property type="protein sequence ID" value="KAH6587751.1"/>
    <property type="molecule type" value="Genomic_DNA"/>
</dbReference>
<dbReference type="SMART" id="SM00479">
    <property type="entry name" value="EXOIII"/>
    <property type="match status" value="1"/>
</dbReference>
<dbReference type="SUPFAM" id="SSF53098">
    <property type="entry name" value="Ribonuclease H-like"/>
    <property type="match status" value="1"/>
</dbReference>
<keyword evidence="4" id="KW-0175">Coiled coil</keyword>
<protein>
    <recommendedName>
        <fullName evidence="5">Exonuclease domain-containing protein</fullName>
    </recommendedName>
</protein>
<keyword evidence="2" id="KW-0378">Hydrolase</keyword>
<dbReference type="InterPro" id="IPR012337">
    <property type="entry name" value="RNaseH-like_sf"/>
</dbReference>
<organism evidence="6 7">
    <name type="scientific">Batrachochytrium salamandrivorans</name>
    <dbReference type="NCBI Taxonomy" id="1357716"/>
    <lineage>
        <taxon>Eukaryota</taxon>
        <taxon>Fungi</taxon>
        <taxon>Fungi incertae sedis</taxon>
        <taxon>Chytridiomycota</taxon>
        <taxon>Chytridiomycota incertae sedis</taxon>
        <taxon>Chytridiomycetes</taxon>
        <taxon>Rhizophydiales</taxon>
        <taxon>Rhizophydiales incertae sedis</taxon>
        <taxon>Batrachochytrium</taxon>
    </lineage>
</organism>
<dbReference type="InterPro" id="IPR036397">
    <property type="entry name" value="RNaseH_sf"/>
</dbReference>
<dbReference type="Pfam" id="PF00929">
    <property type="entry name" value="RNase_T"/>
    <property type="match status" value="1"/>
</dbReference>
<dbReference type="CDD" id="cd06133">
    <property type="entry name" value="ERI-1_3'hExo_like"/>
    <property type="match status" value="1"/>
</dbReference>
<accession>A0ABQ8EXH9</accession>
<evidence type="ECO:0000313" key="6">
    <source>
        <dbReference type="EMBL" id="KAH6587751.1"/>
    </source>
</evidence>
<dbReference type="InterPro" id="IPR051274">
    <property type="entry name" value="3-5_Exoribonuclease"/>
</dbReference>
<evidence type="ECO:0000256" key="2">
    <source>
        <dbReference type="ARBA" id="ARBA00022801"/>
    </source>
</evidence>
<evidence type="ECO:0000259" key="5">
    <source>
        <dbReference type="SMART" id="SM00479"/>
    </source>
</evidence>
<name>A0ABQ8EXH9_9FUNG</name>
<dbReference type="PANTHER" id="PTHR23044">
    <property type="entry name" value="3'-5' EXONUCLEASE ERI1-RELATED"/>
    <property type="match status" value="1"/>
</dbReference>
<dbReference type="PANTHER" id="PTHR23044:SF61">
    <property type="entry name" value="3'-5' EXORIBONUCLEASE 1-RELATED"/>
    <property type="match status" value="1"/>
</dbReference>
<evidence type="ECO:0000256" key="1">
    <source>
        <dbReference type="ARBA" id="ARBA00022722"/>
    </source>
</evidence>
<sequence>MDREEQVHSCCCSDTHDGICNNSSPIQVSATPHVDELRRKLQQLGVDVDSTTNRKNKTDLIKQLKRAQRKAKTTQETLAKSVAQVERDARRQPFSIYLVCDIEATCAADSAFDFANEVIEFPVIAISGTTMQTTSTFRRYCRPLLNPILTEFCTNLTGITQAQVDAADPFPVVFKDFLDWVSTLTDEPSNLDKNDIIFVTDGPWDLRDFMEKEFTYCSIERPIFMRKIINIRSLYVDVYALPKTNLNGMLEGLGMVFEGREHCGMDDAANVARILRRIDADGHRIERTSDINKKASKGSWRLLRK</sequence>
<proteinExistence type="predicted"/>
<reference evidence="6 7" key="1">
    <citation type="submission" date="2021-02" db="EMBL/GenBank/DDBJ databases">
        <title>Variation within the Batrachochytrium salamandrivorans European outbreak.</title>
        <authorList>
            <person name="Kelly M."/>
            <person name="Pasmans F."/>
            <person name="Shea T.P."/>
            <person name="Munoz J.F."/>
            <person name="Carranza S."/>
            <person name="Cuomo C.A."/>
            <person name="Martel A."/>
        </authorList>
    </citation>
    <scope>NUCLEOTIDE SEQUENCE [LARGE SCALE GENOMIC DNA]</scope>
    <source>
        <strain evidence="6 7">AMFP18/2</strain>
    </source>
</reference>
<feature type="domain" description="Exonuclease" evidence="5">
    <location>
        <begin position="96"/>
        <end position="284"/>
    </location>
</feature>
<dbReference type="InterPro" id="IPR013520">
    <property type="entry name" value="Ribonucl_H"/>
</dbReference>
<dbReference type="Proteomes" id="UP001648503">
    <property type="component" value="Unassembled WGS sequence"/>
</dbReference>
<evidence type="ECO:0000256" key="4">
    <source>
        <dbReference type="SAM" id="Coils"/>
    </source>
</evidence>
<comment type="caution">
    <text evidence="6">The sequence shown here is derived from an EMBL/GenBank/DDBJ whole genome shotgun (WGS) entry which is preliminary data.</text>
</comment>
<dbReference type="Gene3D" id="3.30.420.10">
    <property type="entry name" value="Ribonuclease H-like superfamily/Ribonuclease H"/>
    <property type="match status" value="1"/>
</dbReference>
<evidence type="ECO:0000313" key="7">
    <source>
        <dbReference type="Proteomes" id="UP001648503"/>
    </source>
</evidence>
<dbReference type="InterPro" id="IPR047201">
    <property type="entry name" value="ERI-1_3'hExo-like"/>
</dbReference>
<keyword evidence="3" id="KW-0269">Exonuclease</keyword>
<keyword evidence="1" id="KW-0540">Nuclease</keyword>
<keyword evidence="7" id="KW-1185">Reference proteome</keyword>
<feature type="coiled-coil region" evidence="4">
    <location>
        <begin position="34"/>
        <end position="84"/>
    </location>
</feature>